<evidence type="ECO:0000256" key="6">
    <source>
        <dbReference type="ARBA" id="ARBA00022889"/>
    </source>
</evidence>
<reference evidence="9" key="2">
    <citation type="submission" date="2025-08" db="UniProtKB">
        <authorList>
            <consortium name="Ensembl"/>
        </authorList>
    </citation>
    <scope>IDENTIFICATION</scope>
</reference>
<dbReference type="FunFam" id="3.40.50.410:FF:000003">
    <property type="entry name" value="Collagen type VI alpha 3 chain"/>
    <property type="match status" value="2"/>
</dbReference>
<evidence type="ECO:0000256" key="1">
    <source>
        <dbReference type="ARBA" id="ARBA00004498"/>
    </source>
</evidence>
<dbReference type="Gene3D" id="3.40.50.410">
    <property type="entry name" value="von Willebrand factor, type A domain"/>
    <property type="match status" value="3"/>
</dbReference>
<feature type="domain" description="VWFA" evidence="8">
    <location>
        <begin position="273"/>
        <end position="445"/>
    </location>
</feature>
<evidence type="ECO:0000256" key="4">
    <source>
        <dbReference type="ARBA" id="ARBA00022729"/>
    </source>
</evidence>
<evidence type="ECO:0000313" key="10">
    <source>
        <dbReference type="Proteomes" id="UP000694402"/>
    </source>
</evidence>
<evidence type="ECO:0000313" key="9">
    <source>
        <dbReference type="Ensembl" id="ENSOTSP00005129638.1"/>
    </source>
</evidence>
<keyword evidence="2" id="KW-0964">Secreted</keyword>
<evidence type="ECO:0000256" key="2">
    <source>
        <dbReference type="ARBA" id="ARBA00022525"/>
    </source>
</evidence>
<feature type="domain" description="VWFA" evidence="8">
    <location>
        <begin position="159"/>
        <end position="242"/>
    </location>
</feature>
<dbReference type="SUPFAM" id="SSF53300">
    <property type="entry name" value="vWA-like"/>
    <property type="match status" value="3"/>
</dbReference>
<keyword evidence="10" id="KW-1185">Reference proteome</keyword>
<dbReference type="GO" id="GO:0007155">
    <property type="term" value="P:cell adhesion"/>
    <property type="evidence" value="ECO:0007669"/>
    <property type="project" value="UniProtKB-KW"/>
</dbReference>
<keyword evidence="3" id="KW-0272">Extracellular matrix</keyword>
<sequence length="473" mass="51791">MRDFVQRVVEKLTVQETRDRVSVVQYSKEPEAHFYLNTYTTKQDIVDAVRQLRHKGGITLNTGAALQYVRDNIFTASSGSRRQEGIPQILVLLSGGRSNDDVRNAVKNLKAIDVMAIVVGMRNADTLELQTISDEPNHVSVVQYSDTAEVNFNLGMHSTKDDVLDAVRGLRHKGGSPLNTGAALQYVRDNVFTASSGSRSLQGVPQILILLSGGRSTDDIRTPVTKLKEMGVISIATTLISLQLLSVPSLKKSAFPFPLQLFFTFISESDKKDVVFLIDGSDNSKTGFEGIRRFAEKVVEILNVEENGDRVALVQYSGNATPNFYLNSYSSKNDVLNSIRSMRHTVGRPLNTGTALQFVRDTVFTASAGGRRAEGVPQYLFVFSGGRSSDDIMGPAQSLRGDGVRTFSIGTRNADTLELQMISFKPGDSFSVSNFNNLDSIHSSVTAVINGVQETSEMSTVIGKIIKIKVYIT</sequence>
<organism evidence="9 10">
    <name type="scientific">Oncorhynchus tshawytscha</name>
    <name type="common">Chinook salmon</name>
    <name type="synonym">Salmo tshawytscha</name>
    <dbReference type="NCBI Taxonomy" id="74940"/>
    <lineage>
        <taxon>Eukaryota</taxon>
        <taxon>Metazoa</taxon>
        <taxon>Chordata</taxon>
        <taxon>Craniata</taxon>
        <taxon>Vertebrata</taxon>
        <taxon>Euteleostomi</taxon>
        <taxon>Actinopterygii</taxon>
        <taxon>Neopterygii</taxon>
        <taxon>Teleostei</taxon>
        <taxon>Protacanthopterygii</taxon>
        <taxon>Salmoniformes</taxon>
        <taxon>Salmonidae</taxon>
        <taxon>Salmoninae</taxon>
        <taxon>Oncorhynchus</taxon>
    </lineage>
</organism>
<comment type="subcellular location">
    <subcellularLocation>
        <location evidence="1">Secreted</location>
        <location evidence="1">Extracellular space</location>
        <location evidence="1">Extracellular matrix</location>
    </subcellularLocation>
</comment>
<dbReference type="AlphaFoldDB" id="A0AAZ3QM33"/>
<keyword evidence="5" id="KW-0677">Repeat</keyword>
<dbReference type="Proteomes" id="UP000694402">
    <property type="component" value="Unassembled WGS sequence"/>
</dbReference>
<dbReference type="GO" id="GO:0005615">
    <property type="term" value="C:extracellular space"/>
    <property type="evidence" value="ECO:0007669"/>
    <property type="project" value="TreeGrafter"/>
</dbReference>
<name>A0AAZ3QM33_ONCTS</name>
<keyword evidence="6" id="KW-0130">Cell adhesion</keyword>
<keyword evidence="7" id="KW-0176">Collagen</keyword>
<dbReference type="InterPro" id="IPR036465">
    <property type="entry name" value="vWFA_dom_sf"/>
</dbReference>
<dbReference type="Pfam" id="PF00092">
    <property type="entry name" value="VWA"/>
    <property type="match status" value="2"/>
</dbReference>
<dbReference type="GO" id="GO:0005581">
    <property type="term" value="C:collagen trimer"/>
    <property type="evidence" value="ECO:0007669"/>
    <property type="project" value="UniProtKB-KW"/>
</dbReference>
<dbReference type="PROSITE" id="PS50234">
    <property type="entry name" value="VWFA"/>
    <property type="match status" value="3"/>
</dbReference>
<dbReference type="PANTHER" id="PTHR24020">
    <property type="entry name" value="COLLAGEN ALPHA"/>
    <property type="match status" value="1"/>
</dbReference>
<evidence type="ECO:0000259" key="8">
    <source>
        <dbReference type="PROSITE" id="PS50234"/>
    </source>
</evidence>
<accession>A0AAZ3QM33</accession>
<evidence type="ECO:0000256" key="7">
    <source>
        <dbReference type="ARBA" id="ARBA00023119"/>
    </source>
</evidence>
<reference evidence="10" key="1">
    <citation type="journal article" date="2018" name="PLoS ONE">
        <title>Chinook salmon (Oncorhynchus tshawytscha) genome and transcriptome.</title>
        <authorList>
            <person name="Christensen K.A."/>
            <person name="Leong J.S."/>
            <person name="Sakhrani D."/>
            <person name="Biagi C.A."/>
            <person name="Minkley D.R."/>
            <person name="Withler R.E."/>
            <person name="Rondeau E.B."/>
            <person name="Koop B.F."/>
            <person name="Devlin R.H."/>
        </authorList>
    </citation>
    <scope>NUCLEOTIDE SEQUENCE [LARGE SCALE GENOMIC DNA]</scope>
</reference>
<dbReference type="InterPro" id="IPR002035">
    <property type="entry name" value="VWF_A"/>
</dbReference>
<protein>
    <recommendedName>
        <fullName evidence="8">VWFA domain-containing protein</fullName>
    </recommendedName>
</protein>
<evidence type="ECO:0000256" key="3">
    <source>
        <dbReference type="ARBA" id="ARBA00022530"/>
    </source>
</evidence>
<dbReference type="InterPro" id="IPR050525">
    <property type="entry name" value="ECM_Assembly_Org"/>
</dbReference>
<dbReference type="Ensembl" id="ENSOTST00005155318.1">
    <property type="protein sequence ID" value="ENSOTSP00005129638.1"/>
    <property type="gene ID" value="ENSOTSG00005070654.1"/>
</dbReference>
<dbReference type="GeneTree" id="ENSGT00940000156462"/>
<dbReference type="PANTHER" id="PTHR24020:SF13">
    <property type="entry name" value="COLLAGEN ALPHA-3(VI) CHAIN"/>
    <property type="match status" value="1"/>
</dbReference>
<keyword evidence="4" id="KW-0732">Signal</keyword>
<gene>
    <name evidence="9" type="primary">HTRA4</name>
</gene>
<evidence type="ECO:0000256" key="5">
    <source>
        <dbReference type="ARBA" id="ARBA00022737"/>
    </source>
</evidence>
<dbReference type="SMART" id="SM00327">
    <property type="entry name" value="VWA"/>
    <property type="match status" value="3"/>
</dbReference>
<feature type="domain" description="VWFA" evidence="8">
    <location>
        <begin position="1"/>
        <end position="167"/>
    </location>
</feature>
<proteinExistence type="predicted"/>
<reference evidence="9" key="3">
    <citation type="submission" date="2025-09" db="UniProtKB">
        <authorList>
            <consortium name="Ensembl"/>
        </authorList>
    </citation>
    <scope>IDENTIFICATION</scope>
</reference>